<accession>E1YJL0</accession>
<gene>
    <name evidence="1" type="ORF">N47_E49760</name>
</gene>
<dbReference type="PANTHER" id="PTHR34849">
    <property type="entry name" value="SSL5025 PROTEIN"/>
    <property type="match status" value="1"/>
</dbReference>
<protein>
    <recommendedName>
        <fullName evidence="2">DUF433 domain-containing protein</fullName>
    </recommendedName>
</protein>
<dbReference type="InterPro" id="IPR009057">
    <property type="entry name" value="Homeodomain-like_sf"/>
</dbReference>
<dbReference type="PANTHER" id="PTHR34849:SF3">
    <property type="entry name" value="SSR2962 PROTEIN"/>
    <property type="match status" value="1"/>
</dbReference>
<dbReference type="SUPFAM" id="SSF46689">
    <property type="entry name" value="Homeodomain-like"/>
    <property type="match status" value="1"/>
</dbReference>
<dbReference type="Gene3D" id="1.10.10.10">
    <property type="entry name" value="Winged helix-like DNA-binding domain superfamily/Winged helix DNA-binding domain"/>
    <property type="match status" value="1"/>
</dbReference>
<dbReference type="AlphaFoldDB" id="E1YJL0"/>
<proteinExistence type="predicted"/>
<dbReference type="InterPro" id="IPR007367">
    <property type="entry name" value="DUF433"/>
</dbReference>
<dbReference type="InterPro" id="IPR036388">
    <property type="entry name" value="WH-like_DNA-bd_sf"/>
</dbReference>
<sequence>MQNLLSRINFDKEVLCGKPIIRGLRISVEMILELLAKGATKEEILQDYPLLEPDDIHAALFYAHSMVSRENIFDRVEDRKAS</sequence>
<evidence type="ECO:0008006" key="2">
    <source>
        <dbReference type="Google" id="ProtNLM"/>
    </source>
</evidence>
<evidence type="ECO:0000313" key="1">
    <source>
        <dbReference type="EMBL" id="CBX31464.1"/>
    </source>
</evidence>
<organism evidence="1">
    <name type="scientific">uncultured Desulfobacterium sp</name>
    <dbReference type="NCBI Taxonomy" id="201089"/>
    <lineage>
        <taxon>Bacteria</taxon>
        <taxon>Pseudomonadati</taxon>
        <taxon>Thermodesulfobacteriota</taxon>
        <taxon>Desulfobacteria</taxon>
        <taxon>Desulfobacterales</taxon>
        <taxon>Desulfobacteriaceae</taxon>
        <taxon>Desulfobacterium</taxon>
        <taxon>environmental samples</taxon>
    </lineage>
</organism>
<dbReference type="EMBL" id="FR695877">
    <property type="protein sequence ID" value="CBX31464.1"/>
    <property type="molecule type" value="Genomic_DNA"/>
</dbReference>
<name>E1YJL0_9BACT</name>
<reference evidence="1" key="1">
    <citation type="journal article" date="2011" name="Environ. Microbiol.">
        <title>Genomic insights into the metabolic potential of the polycyclic aromatic hydrocarbon degrading sulfate-reducing Deltaproteobacterium N47.</title>
        <authorList>
            <person name="Bergmann F."/>
            <person name="Selesi D."/>
            <person name="Weinmaier T."/>
            <person name="Tischler P."/>
            <person name="Rattei T."/>
            <person name="Meckenstock R.U."/>
        </authorList>
    </citation>
    <scope>NUCLEOTIDE SEQUENCE</scope>
</reference>
<dbReference type="Pfam" id="PF04255">
    <property type="entry name" value="DUF433"/>
    <property type="match status" value="1"/>
</dbReference>